<evidence type="ECO:0000313" key="4">
    <source>
        <dbReference type="EMBL" id="MCZ8543093.1"/>
    </source>
</evidence>
<dbReference type="GO" id="GO:0016757">
    <property type="term" value="F:glycosyltransferase activity"/>
    <property type="evidence" value="ECO:0007669"/>
    <property type="project" value="UniProtKB-KW"/>
</dbReference>
<feature type="region of interest" description="Disordered" evidence="2">
    <location>
        <begin position="1"/>
        <end position="37"/>
    </location>
</feature>
<gene>
    <name evidence="4" type="ORF">OOJ09_02790</name>
</gene>
<dbReference type="SUPFAM" id="SSF53335">
    <property type="entry name" value="S-adenosyl-L-methionine-dependent methyltransferases"/>
    <property type="match status" value="1"/>
</dbReference>
<feature type="coiled-coil region" evidence="1">
    <location>
        <begin position="332"/>
        <end position="383"/>
    </location>
</feature>
<evidence type="ECO:0000313" key="5">
    <source>
        <dbReference type="Proteomes" id="UP001152178"/>
    </source>
</evidence>
<dbReference type="SUPFAM" id="SSF53448">
    <property type="entry name" value="Nucleotide-diphospho-sugar transferases"/>
    <property type="match status" value="2"/>
</dbReference>
<accession>A0ABT4QNH8</accession>
<keyword evidence="4" id="KW-0328">Glycosyltransferase</keyword>
<keyword evidence="5" id="KW-1185">Reference proteome</keyword>
<dbReference type="InterPro" id="IPR001173">
    <property type="entry name" value="Glyco_trans_2-like"/>
</dbReference>
<feature type="compositionally biased region" description="Basic and acidic residues" evidence="2">
    <location>
        <begin position="1"/>
        <end position="14"/>
    </location>
</feature>
<evidence type="ECO:0000256" key="2">
    <source>
        <dbReference type="SAM" id="MobiDB-lite"/>
    </source>
</evidence>
<comment type="caution">
    <text evidence="4">The sequence shown here is derived from an EMBL/GenBank/DDBJ whole genome shotgun (WGS) entry which is preliminary data.</text>
</comment>
<evidence type="ECO:0000259" key="3">
    <source>
        <dbReference type="Pfam" id="PF00535"/>
    </source>
</evidence>
<organism evidence="4 5">
    <name type="scientific">Mesorhizobium qingshengii</name>
    <dbReference type="NCBI Taxonomy" id="1165689"/>
    <lineage>
        <taxon>Bacteria</taxon>
        <taxon>Pseudomonadati</taxon>
        <taxon>Pseudomonadota</taxon>
        <taxon>Alphaproteobacteria</taxon>
        <taxon>Hyphomicrobiales</taxon>
        <taxon>Phyllobacteriaceae</taxon>
        <taxon>Mesorhizobium</taxon>
    </lineage>
</organism>
<sequence>MNKHPSPENIRDAKPGPQAIGEAAPKKRAKTKAARPGERGLSLRDLYNAHSGKVSDKWSIYLDTYDHIFSEYRNKPVRILEIGVQNGGSLEIWRRYFASAELVLGCDINTACGNLVFDDEKIAVVIGDANTDETERNILAMSEKFDIIIDDGSHLSSDIIRSFARYFPHLSEGGMYIAEDLHCSYWGEFEGGLYDPLSSMSFFKRLLDVVNHEHWGLDRHRVDALATFAEQNKIAFEEASLASVHSIEFLNSLCVVTKRATRENVLGPRSVHGRIALADGSVVPLDGTENKAADQTGNPWSLRSVTMEEEIETNWKLAVRKEARIEAFSGELVEIRERIRNRDNEIAALKIECEQVRAVTQALELANTNLAVLEHRVGDLNREIELIHSSRIWRYRSFLRRVASFPNAATLYAGRTIALRALHHLEGVPSGKRATEWTIKGDDPQFELLWRGSQPLPAGHYRLSVYVPAEAEALTDARLYVDSGRGYSEVERIDLRFRSNGKGLAAATFLLSLETSKLRFDPSDRSPQITIGRVRLRRLARVEYYACLIGRILARHLKSPDSLGRSAARAVKLLRQSGPRGFLATLRSAEARGALGSVSYEGWIALHDTPTEDDIADLRHRLAELKVKPLISVLMPVYNTPERLLREAIDSVRAQIYENWELCIADDCSTEPHVRRVLNEYVKRDSRIKVVLRDKNGHISQASNSALEIVTGEWVAMLDHDDILRPHALAEIVLEVDRHPDAELIYSDEDKIDSEGRRYDPCFKPDFSRELFRSQNYLNHLTAHRAENIRAVGGWRTGFEGSQDYDLNLRVIERIAPKRIRHIPKVLYHWRAVEGSTALDGSQKNYAYIAGLRALEEHVERMGIPARAEEAPGIPCYRLRFFVPEPQPLVSLIIPTRDKVELLRHCLESIREKTTYRNYEILVVDNGSVEKETLAYFSELKKAKNARVLRYAKPFNYSAINNFAVGKAKGSIIGLVNNDIEVISPDWLTEMVSWAVQPDVGCVGAKLYYANDTIQHGGVIVGLGGVANHSHKHFPRHHPGYFCRLKVLQNLSAVTAACLLIRKNLFKEVGGLNEVDLTVAFNDVDLCLKVQEAGYSNVWTPYAELYHLESISRGAEDAPEKMARFNSEIAYMQRRWKKIIERDPFYSPNLTKAREDFSLG</sequence>
<evidence type="ECO:0000256" key="1">
    <source>
        <dbReference type="SAM" id="Coils"/>
    </source>
</evidence>
<dbReference type="InterPro" id="IPR029044">
    <property type="entry name" value="Nucleotide-diphossugar_trans"/>
</dbReference>
<keyword evidence="1" id="KW-0175">Coiled coil</keyword>
<dbReference type="Gene3D" id="3.90.550.10">
    <property type="entry name" value="Spore Coat Polysaccharide Biosynthesis Protein SpsA, Chain A"/>
    <property type="match status" value="2"/>
</dbReference>
<dbReference type="CDD" id="cd04186">
    <property type="entry name" value="GT_2_like_c"/>
    <property type="match status" value="1"/>
</dbReference>
<protein>
    <submittedName>
        <fullName evidence="4">Glycosyltransferase</fullName>
        <ecNumber evidence="4">2.4.-.-</ecNumber>
    </submittedName>
</protein>
<dbReference type="Proteomes" id="UP001152178">
    <property type="component" value="Unassembled WGS sequence"/>
</dbReference>
<dbReference type="Gene3D" id="3.40.50.150">
    <property type="entry name" value="Vaccinia Virus protein VP39"/>
    <property type="match status" value="1"/>
</dbReference>
<dbReference type="Pfam" id="PF00535">
    <property type="entry name" value="Glycos_transf_2"/>
    <property type="match status" value="2"/>
</dbReference>
<dbReference type="EMBL" id="JAPFQA010000001">
    <property type="protein sequence ID" value="MCZ8543093.1"/>
    <property type="molecule type" value="Genomic_DNA"/>
</dbReference>
<proteinExistence type="predicted"/>
<dbReference type="InterPro" id="IPR029063">
    <property type="entry name" value="SAM-dependent_MTases_sf"/>
</dbReference>
<dbReference type="CDD" id="cd04184">
    <property type="entry name" value="GT2_RfbC_Mx_like"/>
    <property type="match status" value="1"/>
</dbReference>
<name>A0ABT4QNH8_9HYPH</name>
<keyword evidence="4" id="KW-0808">Transferase</keyword>
<dbReference type="RefSeq" id="WP_269903718.1">
    <property type="nucleotide sequence ID" value="NZ_JAPFQA010000001.1"/>
</dbReference>
<feature type="domain" description="Glycosyltransferase 2-like" evidence="3">
    <location>
        <begin position="632"/>
        <end position="742"/>
    </location>
</feature>
<dbReference type="PANTHER" id="PTHR43179">
    <property type="entry name" value="RHAMNOSYLTRANSFERASE WBBL"/>
    <property type="match status" value="1"/>
</dbReference>
<reference evidence="4" key="1">
    <citation type="submission" date="2022-11" db="EMBL/GenBank/DDBJ databases">
        <authorList>
            <person name="Coimbra C."/>
        </authorList>
    </citation>
    <scope>NUCLEOTIDE SEQUENCE</scope>
    <source>
        <strain evidence="4">Jales19</strain>
    </source>
</reference>
<dbReference type="PANTHER" id="PTHR43179:SF7">
    <property type="entry name" value="RHAMNOSYLTRANSFERASE WBBL"/>
    <property type="match status" value="1"/>
</dbReference>
<feature type="domain" description="Glycosyltransferase 2-like" evidence="3">
    <location>
        <begin position="891"/>
        <end position="1069"/>
    </location>
</feature>
<dbReference type="EC" id="2.4.-.-" evidence="4"/>